<organism evidence="2 3">
    <name type="scientific">Chelonia mydas</name>
    <name type="common">Green sea-turtle</name>
    <name type="synonym">Chelonia agassizi</name>
    <dbReference type="NCBI Taxonomy" id="8469"/>
    <lineage>
        <taxon>Eukaryota</taxon>
        <taxon>Metazoa</taxon>
        <taxon>Chordata</taxon>
        <taxon>Craniata</taxon>
        <taxon>Vertebrata</taxon>
        <taxon>Euteleostomi</taxon>
        <taxon>Archelosauria</taxon>
        <taxon>Testudinata</taxon>
        <taxon>Testudines</taxon>
        <taxon>Cryptodira</taxon>
        <taxon>Durocryptodira</taxon>
        <taxon>Americhelydia</taxon>
        <taxon>Chelonioidea</taxon>
        <taxon>Cheloniidae</taxon>
        <taxon>Chelonia</taxon>
    </lineage>
</organism>
<keyword evidence="1" id="KW-1133">Transmembrane helix</keyword>
<reference evidence="3" key="1">
    <citation type="journal article" date="2013" name="Nat. Genet.">
        <title>The draft genomes of soft-shell turtle and green sea turtle yield insights into the development and evolution of the turtle-specific body plan.</title>
        <authorList>
            <person name="Wang Z."/>
            <person name="Pascual-Anaya J."/>
            <person name="Zadissa A."/>
            <person name="Li W."/>
            <person name="Niimura Y."/>
            <person name="Huang Z."/>
            <person name="Li C."/>
            <person name="White S."/>
            <person name="Xiong Z."/>
            <person name="Fang D."/>
            <person name="Wang B."/>
            <person name="Ming Y."/>
            <person name="Chen Y."/>
            <person name="Zheng Y."/>
            <person name="Kuraku S."/>
            <person name="Pignatelli M."/>
            <person name="Herrero J."/>
            <person name="Beal K."/>
            <person name="Nozawa M."/>
            <person name="Li Q."/>
            <person name="Wang J."/>
            <person name="Zhang H."/>
            <person name="Yu L."/>
            <person name="Shigenobu S."/>
            <person name="Wang J."/>
            <person name="Liu J."/>
            <person name="Flicek P."/>
            <person name="Searle S."/>
            <person name="Wang J."/>
            <person name="Kuratani S."/>
            <person name="Yin Y."/>
            <person name="Aken B."/>
            <person name="Zhang G."/>
            <person name="Irie N."/>
        </authorList>
    </citation>
    <scope>NUCLEOTIDE SEQUENCE [LARGE SCALE GENOMIC DNA]</scope>
</reference>
<dbReference type="Proteomes" id="UP000031443">
    <property type="component" value="Unassembled WGS sequence"/>
</dbReference>
<accession>M7AKM4</accession>
<feature type="transmembrane region" description="Helical" evidence="1">
    <location>
        <begin position="262"/>
        <end position="284"/>
    </location>
</feature>
<evidence type="ECO:0000313" key="3">
    <source>
        <dbReference type="Proteomes" id="UP000031443"/>
    </source>
</evidence>
<dbReference type="AlphaFoldDB" id="M7AKM4"/>
<keyword evidence="3" id="KW-1185">Reference proteome</keyword>
<keyword evidence="1" id="KW-0812">Transmembrane</keyword>
<proteinExistence type="predicted"/>
<evidence type="ECO:0000256" key="1">
    <source>
        <dbReference type="SAM" id="Phobius"/>
    </source>
</evidence>
<gene>
    <name evidence="2" type="ORF">UY3_17958</name>
</gene>
<keyword evidence="1" id="KW-0472">Membrane</keyword>
<dbReference type="EMBL" id="KB595991">
    <property type="protein sequence ID" value="EMP24974.1"/>
    <property type="molecule type" value="Genomic_DNA"/>
</dbReference>
<evidence type="ECO:0000313" key="2">
    <source>
        <dbReference type="EMBL" id="EMP24974.1"/>
    </source>
</evidence>
<protein>
    <submittedName>
        <fullName evidence="2">Scavenger receptor class A member 5</fullName>
    </submittedName>
</protein>
<name>M7AKM4_CHEMY</name>
<sequence length="336" mass="36245">MDSPTRDDLEDELDLPSTLDTYEAARELIAMTAQYPAPQDSIVTKLQTDISAMLKLALSHREKLTEKLPGAHSFSFTWGTLLTLYRSDWTLSGPLFNQTGHLAILTKKMSKRVVTLTTAVDPSRLQPQVADPELNPPSWGVHDSLGAADLLLQRASAALLRLGGAAARCSGADRTLSGPLFEWTFQSKTRHLATLGRDGYRAASRQTPSIGTRPATAGGIEKLVIYCPIDVLLVCLQNPGPGGRRRGVGRCGRLGSIAALKYAVVGLYLLVFLILVGVFILAAASTRCVSQLARKATGTSISKGFGRFAAASYELKNAEIFLPPHDPFPEIGIFEL</sequence>
<dbReference type="STRING" id="8469.M7AKM4"/>
<keyword evidence="2" id="KW-0675">Receptor</keyword>